<evidence type="ECO:0000313" key="1">
    <source>
        <dbReference type="EMBL" id="SHN51163.1"/>
    </source>
</evidence>
<proteinExistence type="predicted"/>
<accession>A0A1M7RXX7</accession>
<sequence length="61" mass="7186">MSHFMVVLCFDNIDDSRVNKRWKQELVQYLDETAIHELIRLEGLVQVSAAQQQPNRILFAQ</sequence>
<evidence type="ECO:0000313" key="2">
    <source>
        <dbReference type="Proteomes" id="UP000184010"/>
    </source>
</evidence>
<organism evidence="1 2">
    <name type="scientific">Desulfitobacterium chlororespirans DSM 11544</name>
    <dbReference type="NCBI Taxonomy" id="1121395"/>
    <lineage>
        <taxon>Bacteria</taxon>
        <taxon>Bacillati</taxon>
        <taxon>Bacillota</taxon>
        <taxon>Clostridia</taxon>
        <taxon>Eubacteriales</taxon>
        <taxon>Desulfitobacteriaceae</taxon>
        <taxon>Desulfitobacterium</taxon>
    </lineage>
</organism>
<dbReference type="AlphaFoldDB" id="A0A1M7RXX7"/>
<gene>
    <name evidence="1" type="ORF">SAMN02745215_00262</name>
</gene>
<dbReference type="Proteomes" id="UP000184010">
    <property type="component" value="Unassembled WGS sequence"/>
</dbReference>
<keyword evidence="2" id="KW-1185">Reference proteome</keyword>
<dbReference type="EMBL" id="FRDN01000003">
    <property type="protein sequence ID" value="SHN51163.1"/>
    <property type="molecule type" value="Genomic_DNA"/>
</dbReference>
<reference evidence="2" key="1">
    <citation type="submission" date="2016-12" db="EMBL/GenBank/DDBJ databases">
        <authorList>
            <person name="Varghese N."/>
            <person name="Submissions S."/>
        </authorList>
    </citation>
    <scope>NUCLEOTIDE SEQUENCE [LARGE SCALE GENOMIC DNA]</scope>
    <source>
        <strain evidence="2">DSM 11544</strain>
    </source>
</reference>
<protein>
    <submittedName>
        <fullName evidence="1">Uncharacterized protein</fullName>
    </submittedName>
</protein>
<name>A0A1M7RXX7_9FIRM</name>